<proteinExistence type="inferred from homology"/>
<dbReference type="PANTHER" id="PTHR30111">
    <property type="entry name" value="33 KDA CHAPERONIN"/>
    <property type="match status" value="1"/>
</dbReference>
<sequence length="295" mass="31966">MTNDYLVRATALDDRVRAFALNATGLVSELQRRHDTYPAVTAALGRTAMGALLLGAASLKEEDQLLTVDVRGNGPVRRILVTANGRGEVRGLVGNPHVHADSVNGKLNVAGVVGTDGYLAVTKDLGMKDTYQGMVELISGEIGEDLAYYMAKSEQTPSGVGIGVFVRPDLSVEAAGGYLIQLLPGLSDEEIAEIEQRAAALPHPTALLREGISPEQMLDRLFPEGYTFGDKYPIGFKCECSRGRFESAIASLGPVEIEHIIQEEEKPYTEVVCHFCNEAYHFSPDEMRGILESTR</sequence>
<name>A0A841GYQ7_9BACT</name>
<keyword evidence="4 6" id="KW-0143">Chaperone</keyword>
<comment type="PTM">
    <text evidence="6">Under oxidizing conditions two disulfide bonds are formed involving the reactive cysteines. Under reducing conditions zinc is bound to the reactive cysteines and the protein is inactive.</text>
</comment>
<keyword evidence="5 6" id="KW-0676">Redox-active center</keyword>
<dbReference type="InterPro" id="IPR016153">
    <property type="entry name" value="Heat_shock_Hsp33_N"/>
</dbReference>
<dbReference type="RefSeq" id="WP_170033264.1">
    <property type="nucleotide sequence ID" value="NZ_JABDTL010000001.1"/>
</dbReference>
<keyword evidence="2 6" id="KW-0862">Zinc</keyword>
<evidence type="ECO:0000256" key="1">
    <source>
        <dbReference type="ARBA" id="ARBA00022490"/>
    </source>
</evidence>
<comment type="subcellular location">
    <subcellularLocation>
        <location evidence="6">Cytoplasm</location>
    </subcellularLocation>
</comment>
<evidence type="ECO:0000313" key="8">
    <source>
        <dbReference type="Proteomes" id="UP000582837"/>
    </source>
</evidence>
<dbReference type="SUPFAM" id="SSF118352">
    <property type="entry name" value="HSP33 redox switch-like"/>
    <property type="match status" value="1"/>
</dbReference>
<evidence type="ECO:0000256" key="5">
    <source>
        <dbReference type="ARBA" id="ARBA00023284"/>
    </source>
</evidence>
<evidence type="ECO:0000256" key="3">
    <source>
        <dbReference type="ARBA" id="ARBA00023157"/>
    </source>
</evidence>
<accession>A0A841GYQ7</accession>
<dbReference type="GO" id="GO:0051082">
    <property type="term" value="F:unfolded protein binding"/>
    <property type="evidence" value="ECO:0007669"/>
    <property type="project" value="UniProtKB-UniRule"/>
</dbReference>
<comment type="caution">
    <text evidence="7">The sequence shown here is derived from an EMBL/GenBank/DDBJ whole genome shotgun (WGS) entry which is preliminary data.</text>
</comment>
<dbReference type="Pfam" id="PF01430">
    <property type="entry name" value="HSP33"/>
    <property type="match status" value="1"/>
</dbReference>
<dbReference type="AlphaFoldDB" id="A0A841GYQ7"/>
<protein>
    <recommendedName>
        <fullName evidence="6">33 kDa chaperonin</fullName>
    </recommendedName>
    <alternativeName>
        <fullName evidence="6">Heat shock protein 33 homolog</fullName>
        <shortName evidence="6">HSP33</shortName>
    </alternativeName>
</protein>
<dbReference type="EMBL" id="JACHIA010000006">
    <property type="protein sequence ID" value="MBB6070883.1"/>
    <property type="molecule type" value="Genomic_DNA"/>
</dbReference>
<feature type="disulfide bond" description="Redox-active" evidence="6">
    <location>
        <begin position="273"/>
        <end position="276"/>
    </location>
</feature>
<dbReference type="Proteomes" id="UP000582837">
    <property type="component" value="Unassembled WGS sequence"/>
</dbReference>
<keyword evidence="3 6" id="KW-1015">Disulfide bond</keyword>
<dbReference type="NCBIfam" id="NF001033">
    <property type="entry name" value="PRK00114.1"/>
    <property type="match status" value="1"/>
</dbReference>
<feature type="disulfide bond" description="Redox-active" evidence="6">
    <location>
        <begin position="238"/>
        <end position="240"/>
    </location>
</feature>
<keyword evidence="8" id="KW-1185">Reference proteome</keyword>
<dbReference type="GO" id="GO:0044183">
    <property type="term" value="F:protein folding chaperone"/>
    <property type="evidence" value="ECO:0007669"/>
    <property type="project" value="TreeGrafter"/>
</dbReference>
<comment type="function">
    <text evidence="6">Redox regulated molecular chaperone. Protects both thermally unfolding and oxidatively damaged proteins from irreversible aggregation. Plays an important role in the bacterial defense system toward oxidative stress.</text>
</comment>
<gene>
    <name evidence="6" type="primary">hslO</name>
    <name evidence="7" type="ORF">HNQ61_002505</name>
</gene>
<evidence type="ECO:0000256" key="6">
    <source>
        <dbReference type="HAMAP-Rule" id="MF_00117"/>
    </source>
</evidence>
<dbReference type="Gene3D" id="3.90.1280.10">
    <property type="entry name" value="HSP33 redox switch-like"/>
    <property type="match status" value="1"/>
</dbReference>
<dbReference type="GO" id="GO:0005737">
    <property type="term" value="C:cytoplasm"/>
    <property type="evidence" value="ECO:0007669"/>
    <property type="project" value="UniProtKB-SubCell"/>
</dbReference>
<dbReference type="PANTHER" id="PTHR30111:SF1">
    <property type="entry name" value="33 KDA CHAPERONIN"/>
    <property type="match status" value="1"/>
</dbReference>
<dbReference type="SUPFAM" id="SSF64397">
    <property type="entry name" value="Hsp33 domain"/>
    <property type="match status" value="1"/>
</dbReference>
<evidence type="ECO:0000256" key="4">
    <source>
        <dbReference type="ARBA" id="ARBA00023186"/>
    </source>
</evidence>
<dbReference type="CDD" id="cd00498">
    <property type="entry name" value="Hsp33"/>
    <property type="match status" value="1"/>
</dbReference>
<keyword evidence="1 6" id="KW-0963">Cytoplasm</keyword>
<evidence type="ECO:0000256" key="2">
    <source>
        <dbReference type="ARBA" id="ARBA00022833"/>
    </source>
</evidence>
<reference evidence="7 8" key="1">
    <citation type="submission" date="2020-08" db="EMBL/GenBank/DDBJ databases">
        <title>Genomic Encyclopedia of Type Strains, Phase IV (KMG-IV): sequencing the most valuable type-strain genomes for metagenomic binning, comparative biology and taxonomic classification.</title>
        <authorList>
            <person name="Goeker M."/>
        </authorList>
    </citation>
    <scope>NUCLEOTIDE SEQUENCE [LARGE SCALE GENOMIC DNA]</scope>
    <source>
        <strain evidence="7 8">DSM 29007</strain>
    </source>
</reference>
<dbReference type="Gene3D" id="3.55.30.10">
    <property type="entry name" value="Hsp33 domain"/>
    <property type="match status" value="1"/>
</dbReference>
<dbReference type="GO" id="GO:0042026">
    <property type="term" value="P:protein refolding"/>
    <property type="evidence" value="ECO:0007669"/>
    <property type="project" value="TreeGrafter"/>
</dbReference>
<comment type="similarity">
    <text evidence="6">Belongs to the HSP33 family.</text>
</comment>
<organism evidence="7 8">
    <name type="scientific">Longimicrobium terrae</name>
    <dbReference type="NCBI Taxonomy" id="1639882"/>
    <lineage>
        <taxon>Bacteria</taxon>
        <taxon>Pseudomonadati</taxon>
        <taxon>Gemmatimonadota</taxon>
        <taxon>Longimicrobiia</taxon>
        <taxon>Longimicrobiales</taxon>
        <taxon>Longimicrobiaceae</taxon>
        <taxon>Longimicrobium</taxon>
    </lineage>
</organism>
<dbReference type="HAMAP" id="MF_00117">
    <property type="entry name" value="HslO"/>
    <property type="match status" value="1"/>
</dbReference>
<dbReference type="InterPro" id="IPR016154">
    <property type="entry name" value="Heat_shock_Hsp33_C"/>
</dbReference>
<evidence type="ECO:0000313" key="7">
    <source>
        <dbReference type="EMBL" id="MBB6070883.1"/>
    </source>
</evidence>
<dbReference type="InterPro" id="IPR000397">
    <property type="entry name" value="Heat_shock_Hsp33"/>
</dbReference>
<dbReference type="PIRSF" id="PIRSF005261">
    <property type="entry name" value="Heat_shock_Hsp33"/>
    <property type="match status" value="1"/>
</dbReference>